<name>A0A8J3CQ45_9PROT</name>
<dbReference type="InterPro" id="IPR018247">
    <property type="entry name" value="EF_Hand_1_Ca_BS"/>
</dbReference>
<dbReference type="Proteomes" id="UP000634004">
    <property type="component" value="Unassembled WGS sequence"/>
</dbReference>
<dbReference type="RefSeq" id="WP_189497048.1">
    <property type="nucleotide sequence ID" value="NZ_BMZH01000005.1"/>
</dbReference>
<dbReference type="EMBL" id="BMZH01000005">
    <property type="protein sequence ID" value="GHA92969.1"/>
    <property type="molecule type" value="Genomic_DNA"/>
</dbReference>
<dbReference type="SUPFAM" id="SSF47473">
    <property type="entry name" value="EF-hand"/>
    <property type="match status" value="1"/>
</dbReference>
<dbReference type="AlphaFoldDB" id="A0A8J3CQ45"/>
<keyword evidence="4" id="KW-1185">Reference proteome</keyword>
<dbReference type="GO" id="GO:0005509">
    <property type="term" value="F:calcium ion binding"/>
    <property type="evidence" value="ECO:0007669"/>
    <property type="project" value="InterPro"/>
</dbReference>
<dbReference type="Gene3D" id="1.10.238.10">
    <property type="entry name" value="EF-hand"/>
    <property type="match status" value="1"/>
</dbReference>
<organism evidence="3 4">
    <name type="scientific">Algimonas arctica</name>
    <dbReference type="NCBI Taxonomy" id="1479486"/>
    <lineage>
        <taxon>Bacteria</taxon>
        <taxon>Pseudomonadati</taxon>
        <taxon>Pseudomonadota</taxon>
        <taxon>Alphaproteobacteria</taxon>
        <taxon>Maricaulales</taxon>
        <taxon>Robiginitomaculaceae</taxon>
        <taxon>Algimonas</taxon>
    </lineage>
</organism>
<protein>
    <recommendedName>
        <fullName evidence="2">EF-hand domain-containing protein</fullName>
    </recommendedName>
</protein>
<evidence type="ECO:0000313" key="4">
    <source>
        <dbReference type="Proteomes" id="UP000634004"/>
    </source>
</evidence>
<feature type="signal peptide" evidence="1">
    <location>
        <begin position="1"/>
        <end position="26"/>
    </location>
</feature>
<evidence type="ECO:0000259" key="2">
    <source>
        <dbReference type="PROSITE" id="PS50222"/>
    </source>
</evidence>
<dbReference type="PROSITE" id="PS50222">
    <property type="entry name" value="EF_HAND_2"/>
    <property type="match status" value="1"/>
</dbReference>
<reference evidence="3" key="1">
    <citation type="journal article" date="2014" name="Int. J. Syst. Evol. Microbiol.">
        <title>Complete genome sequence of Corynebacterium casei LMG S-19264T (=DSM 44701T), isolated from a smear-ripened cheese.</title>
        <authorList>
            <consortium name="US DOE Joint Genome Institute (JGI-PGF)"/>
            <person name="Walter F."/>
            <person name="Albersmeier A."/>
            <person name="Kalinowski J."/>
            <person name="Ruckert C."/>
        </authorList>
    </citation>
    <scope>NUCLEOTIDE SEQUENCE</scope>
    <source>
        <strain evidence="3">KCTC 32513</strain>
    </source>
</reference>
<sequence length="163" mass="17556">MPRFQILGSLALTALSAVIAATPVHASTNPADFSQIDTNADGLINFSEFAAFSESHGQSRTQAAQIFIDLANGDVLISKKEYVSGDRVSDRPTWERGYALPALETDVELVEPALMGTGPFGSVPAQGQIIEVTPNEEVAGEVIRTFEDERQNGDIILSSNDYR</sequence>
<feature type="domain" description="EF-hand" evidence="2">
    <location>
        <begin position="33"/>
        <end position="59"/>
    </location>
</feature>
<reference evidence="3" key="2">
    <citation type="submission" date="2020-09" db="EMBL/GenBank/DDBJ databases">
        <authorList>
            <person name="Sun Q."/>
            <person name="Kim S."/>
        </authorList>
    </citation>
    <scope>NUCLEOTIDE SEQUENCE</scope>
    <source>
        <strain evidence="3">KCTC 32513</strain>
    </source>
</reference>
<proteinExistence type="predicted"/>
<gene>
    <name evidence="3" type="ORF">GCM10009069_15020</name>
</gene>
<dbReference type="InterPro" id="IPR002048">
    <property type="entry name" value="EF_hand_dom"/>
</dbReference>
<dbReference type="InterPro" id="IPR011992">
    <property type="entry name" value="EF-hand-dom_pair"/>
</dbReference>
<comment type="caution">
    <text evidence="3">The sequence shown here is derived from an EMBL/GenBank/DDBJ whole genome shotgun (WGS) entry which is preliminary data.</text>
</comment>
<evidence type="ECO:0000256" key="1">
    <source>
        <dbReference type="SAM" id="SignalP"/>
    </source>
</evidence>
<keyword evidence="1" id="KW-0732">Signal</keyword>
<dbReference type="PROSITE" id="PS00018">
    <property type="entry name" value="EF_HAND_1"/>
    <property type="match status" value="1"/>
</dbReference>
<evidence type="ECO:0000313" key="3">
    <source>
        <dbReference type="EMBL" id="GHA92969.1"/>
    </source>
</evidence>
<accession>A0A8J3CQ45</accession>
<feature type="chain" id="PRO_5035185512" description="EF-hand domain-containing protein" evidence="1">
    <location>
        <begin position="27"/>
        <end position="163"/>
    </location>
</feature>